<dbReference type="EC" id="3.5.4.33" evidence="11"/>
<dbReference type="Gene3D" id="3.40.140.10">
    <property type="entry name" value="Cytidine Deaminase, domain 2"/>
    <property type="match status" value="1"/>
</dbReference>
<comment type="catalytic activity">
    <reaction evidence="10 11">
        <text>adenosine(34) in tRNA + H2O + H(+) = inosine(34) in tRNA + NH4(+)</text>
        <dbReference type="Rhea" id="RHEA:43168"/>
        <dbReference type="Rhea" id="RHEA-COMP:10373"/>
        <dbReference type="Rhea" id="RHEA-COMP:10374"/>
        <dbReference type="ChEBI" id="CHEBI:15377"/>
        <dbReference type="ChEBI" id="CHEBI:15378"/>
        <dbReference type="ChEBI" id="CHEBI:28938"/>
        <dbReference type="ChEBI" id="CHEBI:74411"/>
        <dbReference type="ChEBI" id="CHEBI:82852"/>
        <dbReference type="EC" id="3.5.4.33"/>
    </reaction>
</comment>
<feature type="binding site" evidence="11">
    <location>
        <position position="86"/>
    </location>
    <ligand>
        <name>Zn(2+)</name>
        <dbReference type="ChEBI" id="CHEBI:29105"/>
        <note>catalytic</note>
    </ligand>
</feature>
<evidence type="ECO:0000256" key="7">
    <source>
        <dbReference type="ARBA" id="ARBA00022777"/>
    </source>
</evidence>
<comment type="cofactor">
    <cofactor evidence="11">
        <name>Zn(2+)</name>
        <dbReference type="ChEBI" id="CHEBI:29105"/>
    </cofactor>
    <text evidence="11">Binds 1 zinc ion per subunit.</text>
</comment>
<comment type="subunit">
    <text evidence="3 11">Homodimer.</text>
</comment>
<proteinExistence type="inferred from homology"/>
<accession>A0A174BT98</accession>
<dbReference type="Pfam" id="PF14437">
    <property type="entry name" value="MafB19-deam"/>
    <property type="match status" value="1"/>
</dbReference>
<feature type="active site" description="Proton donor" evidence="11">
    <location>
        <position position="58"/>
    </location>
</feature>
<dbReference type="PANTHER" id="PTHR21599">
    <property type="entry name" value="GLYCERATE KINASE"/>
    <property type="match status" value="1"/>
</dbReference>
<dbReference type="GO" id="GO:0052717">
    <property type="term" value="F:tRNA-specific adenosine-34 deaminase activity"/>
    <property type="evidence" value="ECO:0007669"/>
    <property type="project" value="UniProtKB-UniRule"/>
</dbReference>
<dbReference type="PROSITE" id="PS51747">
    <property type="entry name" value="CYT_DCMP_DEAMINASES_2"/>
    <property type="match status" value="1"/>
</dbReference>
<feature type="binding site" evidence="11">
    <location>
        <position position="89"/>
    </location>
    <ligand>
        <name>Zn(2+)</name>
        <dbReference type="ChEBI" id="CHEBI:29105"/>
        <note>catalytic</note>
    </ligand>
</feature>
<dbReference type="RefSeq" id="WP_055286261.1">
    <property type="nucleotide sequence ID" value="NZ_CYYP01000007.1"/>
</dbReference>
<dbReference type="InterPro" id="IPR058535">
    <property type="entry name" value="MafB19-deam"/>
</dbReference>
<keyword evidence="7 13" id="KW-0418">Kinase</keyword>
<dbReference type="Pfam" id="PF02595">
    <property type="entry name" value="Gly_kinase"/>
    <property type="match status" value="1"/>
</dbReference>
<evidence type="ECO:0000259" key="12">
    <source>
        <dbReference type="PROSITE" id="PS51747"/>
    </source>
</evidence>
<evidence type="ECO:0000313" key="14">
    <source>
        <dbReference type="Proteomes" id="UP000095468"/>
    </source>
</evidence>
<dbReference type="NCBIfam" id="NF008113">
    <property type="entry name" value="PRK10860.1"/>
    <property type="match status" value="1"/>
</dbReference>
<dbReference type="Gene3D" id="3.40.50.10350">
    <property type="entry name" value="Glycerate kinase, domain 1"/>
    <property type="match status" value="1"/>
</dbReference>
<keyword evidence="5 11" id="KW-0819">tRNA processing</keyword>
<evidence type="ECO:0000256" key="5">
    <source>
        <dbReference type="ARBA" id="ARBA00022694"/>
    </source>
</evidence>
<evidence type="ECO:0000256" key="8">
    <source>
        <dbReference type="ARBA" id="ARBA00022801"/>
    </source>
</evidence>
<dbReference type="InterPro" id="IPR018193">
    <property type="entry name" value="Glyc_kinase_flavodox-like_fold"/>
</dbReference>
<evidence type="ECO:0000256" key="9">
    <source>
        <dbReference type="ARBA" id="ARBA00022833"/>
    </source>
</evidence>
<evidence type="ECO:0000256" key="6">
    <source>
        <dbReference type="ARBA" id="ARBA00022723"/>
    </source>
</evidence>
<dbReference type="HAMAP" id="MF_00972">
    <property type="entry name" value="tRNA_aden_deaminase"/>
    <property type="match status" value="1"/>
</dbReference>
<reference evidence="13 14" key="1">
    <citation type="submission" date="2015-09" db="EMBL/GenBank/DDBJ databases">
        <authorList>
            <consortium name="Pathogen Informatics"/>
        </authorList>
    </citation>
    <scope>NUCLEOTIDE SEQUENCE [LARGE SCALE GENOMIC DNA]</scope>
    <source>
        <strain evidence="13 14">2789STDY5608823</strain>
    </source>
</reference>
<evidence type="ECO:0000256" key="10">
    <source>
        <dbReference type="ARBA" id="ARBA00048045"/>
    </source>
</evidence>
<dbReference type="GO" id="GO:0008270">
    <property type="term" value="F:zinc ion binding"/>
    <property type="evidence" value="ECO:0007669"/>
    <property type="project" value="UniProtKB-UniRule"/>
</dbReference>
<dbReference type="GO" id="GO:0002100">
    <property type="term" value="P:tRNA wobble adenosine to inosine editing"/>
    <property type="evidence" value="ECO:0007669"/>
    <property type="project" value="UniProtKB-UniRule"/>
</dbReference>
<dbReference type="EMBL" id="CYYP01000007">
    <property type="protein sequence ID" value="CUO04004.1"/>
    <property type="molecule type" value="Genomic_DNA"/>
</dbReference>
<dbReference type="InterPro" id="IPR016193">
    <property type="entry name" value="Cytidine_deaminase-like"/>
</dbReference>
<name>A0A174BT98_9ACTN</name>
<feature type="domain" description="CMP/dCMP-type deaminase" evidence="12">
    <location>
        <begin position="5"/>
        <end position="132"/>
    </location>
</feature>
<organism evidence="13 14">
    <name type="scientific">Collinsella aerofaciens</name>
    <dbReference type="NCBI Taxonomy" id="74426"/>
    <lineage>
        <taxon>Bacteria</taxon>
        <taxon>Bacillati</taxon>
        <taxon>Actinomycetota</taxon>
        <taxon>Coriobacteriia</taxon>
        <taxon>Coriobacteriales</taxon>
        <taxon>Coriobacteriaceae</taxon>
        <taxon>Collinsella</taxon>
    </lineage>
</organism>
<evidence type="ECO:0000256" key="4">
    <source>
        <dbReference type="ARBA" id="ARBA00022679"/>
    </source>
</evidence>
<comment type="similarity">
    <text evidence="2">Belongs to the cytidine and deoxycytidylate deaminase family. ADAT2 subfamily.</text>
</comment>
<dbReference type="AlphaFoldDB" id="A0A174BT98"/>
<keyword evidence="9 11" id="KW-0862">Zinc</keyword>
<sequence length="593" mass="60978">MTITEIDEKFMREALAEARVAAAVGEVPIGAVVVRDGEIVARAHNRRELDQDPSAHAEFAALCAAARSLGRWRLSDCKVYVTLEPCCMCAGLMVNARVGRCVYGAADAKAGALGSLYDLNADSRLNHRFNVTAGVLADECRELLSSYFGGLRGAGGSGCGCGPNLEAHAAHAAALAGAGEDAGMAVDFGPACRRPRRVLLAIDSFKGSVSSAQAEAAVAEGMRRVWPDAELNALPLADGGEGTLDAVAACGGEIVTCEVAGPFGDGVPARMLVDGEHESVVIEMAEAAGIGYSPCTESAALAATTYGVGELMLRAARVGVKTIYIGLGGSATNDGGAGMLQALGARVVDDQGCDVAPGLAGLEQVASVDLAPALQALDDARIVVLSDVENPLVGRRGALAVFGGQKGLPADDVEALRRYDGWMVGYGRLLDAAIFEARAQGLLRTPEGARTFGSVLGVPGAGAAGGLGAALLALGAELRSGVETVFDLIGFDERMRDVDLVITGEGNMDEQSAAGKAPVGVARRARRYGKPVVAVVGGRADNLNAVYEQGIDLVLPICRKPMDLERALDSQEATTNLICAGEAAAQSYDLARL</sequence>
<keyword evidence="4 13" id="KW-0808">Transferase</keyword>
<comment type="similarity">
    <text evidence="1">Belongs to the glycerate kinase type-1 family.</text>
</comment>
<dbReference type="SUPFAM" id="SSF110738">
    <property type="entry name" value="Glycerate kinase I"/>
    <property type="match status" value="1"/>
</dbReference>
<dbReference type="InterPro" id="IPR016192">
    <property type="entry name" value="APOBEC/CMP_deaminase_Zn-bd"/>
</dbReference>
<dbReference type="PANTHER" id="PTHR21599:SF0">
    <property type="entry name" value="GLYCERATE KINASE"/>
    <property type="match status" value="1"/>
</dbReference>
<comment type="function">
    <text evidence="11">Catalyzes the deamination of adenosine to inosine at the wobble position 34 of tRNA(Arg2).</text>
</comment>
<dbReference type="GO" id="GO:0008887">
    <property type="term" value="F:glycerate kinase activity"/>
    <property type="evidence" value="ECO:0007669"/>
    <property type="project" value="InterPro"/>
</dbReference>
<dbReference type="GO" id="GO:0031388">
    <property type="term" value="P:organic acid phosphorylation"/>
    <property type="evidence" value="ECO:0007669"/>
    <property type="project" value="InterPro"/>
</dbReference>
<dbReference type="InterPro" id="IPR036129">
    <property type="entry name" value="Glycerate_kinase_sf"/>
</dbReference>
<evidence type="ECO:0000256" key="11">
    <source>
        <dbReference type="HAMAP-Rule" id="MF_00972"/>
    </source>
</evidence>
<dbReference type="Proteomes" id="UP000095468">
    <property type="component" value="Unassembled WGS sequence"/>
</dbReference>
<dbReference type="PROSITE" id="PS00903">
    <property type="entry name" value="CYT_DCMP_DEAMINASES_1"/>
    <property type="match status" value="1"/>
</dbReference>
<dbReference type="InterPro" id="IPR018197">
    <property type="entry name" value="Glycerate_kinase_RE-like"/>
</dbReference>
<keyword evidence="6 11" id="KW-0479">Metal-binding</keyword>
<dbReference type="InterPro" id="IPR028883">
    <property type="entry name" value="tRNA_aden_deaminase"/>
</dbReference>
<dbReference type="InterPro" id="IPR004381">
    <property type="entry name" value="Glycerate_kinase"/>
</dbReference>
<dbReference type="CDD" id="cd01285">
    <property type="entry name" value="nucleoside_deaminase"/>
    <property type="match status" value="1"/>
</dbReference>
<evidence type="ECO:0000256" key="3">
    <source>
        <dbReference type="ARBA" id="ARBA00011738"/>
    </source>
</evidence>
<dbReference type="InterPro" id="IPR002125">
    <property type="entry name" value="CMP_dCMP_dom"/>
</dbReference>
<dbReference type="SUPFAM" id="SSF53927">
    <property type="entry name" value="Cytidine deaminase-like"/>
    <property type="match status" value="1"/>
</dbReference>
<feature type="binding site" evidence="11">
    <location>
        <position position="56"/>
    </location>
    <ligand>
        <name>Zn(2+)</name>
        <dbReference type="ChEBI" id="CHEBI:29105"/>
        <note>catalytic</note>
    </ligand>
</feature>
<protein>
    <recommendedName>
        <fullName evidence="11">tRNA-specific adenosine deaminase</fullName>
        <ecNumber evidence="11">3.5.4.33</ecNumber>
    </recommendedName>
</protein>
<dbReference type="Gene3D" id="3.90.1510.10">
    <property type="entry name" value="Glycerate kinase, domain 2"/>
    <property type="match status" value="1"/>
</dbReference>
<keyword evidence="8 11" id="KW-0378">Hydrolase</keyword>
<evidence type="ECO:0000256" key="2">
    <source>
        <dbReference type="ARBA" id="ARBA00010669"/>
    </source>
</evidence>
<evidence type="ECO:0000256" key="1">
    <source>
        <dbReference type="ARBA" id="ARBA00006284"/>
    </source>
</evidence>
<evidence type="ECO:0000313" key="13">
    <source>
        <dbReference type="EMBL" id="CUO04004.1"/>
    </source>
</evidence>
<dbReference type="NCBIfam" id="TIGR00045">
    <property type="entry name" value="glycerate kinase"/>
    <property type="match status" value="1"/>
</dbReference>
<gene>
    <name evidence="13" type="primary">glxK</name>
    <name evidence="11" type="synonym">tadA</name>
    <name evidence="13" type="ORF">ERS852381_00978</name>
</gene>
<dbReference type="FunFam" id="3.40.140.10:FF:000005">
    <property type="entry name" value="tRNA-specific adenosine deaminase"/>
    <property type="match status" value="1"/>
</dbReference>